<feature type="transmembrane region" description="Helical" evidence="10">
    <location>
        <begin position="68"/>
        <end position="89"/>
    </location>
</feature>
<keyword evidence="12" id="KW-1185">Reference proteome</keyword>
<feature type="transmembrane region" description="Helical" evidence="10">
    <location>
        <begin position="101"/>
        <end position="125"/>
    </location>
</feature>
<dbReference type="InterPro" id="IPR003691">
    <property type="entry name" value="FluC"/>
</dbReference>
<keyword evidence="10" id="KW-0813">Transport</keyword>
<accession>A0ABT1Y8N8</accession>
<comment type="subcellular location">
    <subcellularLocation>
        <location evidence="1 10">Cell membrane</location>
        <topology evidence="1 10">Multi-pass membrane protein</topology>
    </subcellularLocation>
</comment>
<organism evidence="11 12">
    <name type="scientific">Dehalobacterium formicoaceticum</name>
    <dbReference type="NCBI Taxonomy" id="51515"/>
    <lineage>
        <taxon>Bacteria</taxon>
        <taxon>Bacillati</taxon>
        <taxon>Bacillota</taxon>
        <taxon>Clostridia</taxon>
        <taxon>Eubacteriales</taxon>
        <taxon>Peptococcaceae</taxon>
        <taxon>Dehalobacterium</taxon>
    </lineage>
</organism>
<comment type="similarity">
    <text evidence="7 10">Belongs to the fluoride channel Fluc/FEX (TC 1.A.43) family.</text>
</comment>
<comment type="caution">
    <text evidence="11">The sequence shown here is derived from an EMBL/GenBank/DDBJ whole genome shotgun (WGS) entry which is preliminary data.</text>
</comment>
<dbReference type="Pfam" id="PF02537">
    <property type="entry name" value="CRCB"/>
    <property type="match status" value="1"/>
</dbReference>
<keyword evidence="10" id="KW-0406">Ion transport</keyword>
<evidence type="ECO:0000256" key="6">
    <source>
        <dbReference type="ARBA" id="ARBA00023303"/>
    </source>
</evidence>
<comment type="activity regulation">
    <text evidence="10">Na(+) is not transported, but it plays an essential structural role and its presence is essential for fluoride channel function.</text>
</comment>
<feature type="binding site" evidence="10">
    <location>
        <position position="76"/>
    </location>
    <ligand>
        <name>Na(+)</name>
        <dbReference type="ChEBI" id="CHEBI:29101"/>
        <note>structural</note>
    </ligand>
</feature>
<keyword evidence="10" id="KW-0479">Metal-binding</keyword>
<keyword evidence="2 10" id="KW-1003">Cell membrane</keyword>
<dbReference type="HAMAP" id="MF_00454">
    <property type="entry name" value="FluC"/>
    <property type="match status" value="1"/>
</dbReference>
<gene>
    <name evidence="10 11" type="primary">crcB</name>
    <name evidence="10" type="synonym">fluC</name>
    <name evidence="11" type="ORF">NVS47_10890</name>
</gene>
<evidence type="ECO:0000256" key="8">
    <source>
        <dbReference type="ARBA" id="ARBA00035585"/>
    </source>
</evidence>
<evidence type="ECO:0000256" key="4">
    <source>
        <dbReference type="ARBA" id="ARBA00022989"/>
    </source>
</evidence>
<dbReference type="PANTHER" id="PTHR28259">
    <property type="entry name" value="FLUORIDE EXPORT PROTEIN 1-RELATED"/>
    <property type="match status" value="1"/>
</dbReference>
<dbReference type="EMBL" id="JANPWE010000005">
    <property type="protein sequence ID" value="MCR6546011.1"/>
    <property type="molecule type" value="Genomic_DNA"/>
</dbReference>
<evidence type="ECO:0000256" key="1">
    <source>
        <dbReference type="ARBA" id="ARBA00004651"/>
    </source>
</evidence>
<feature type="binding site" evidence="10">
    <location>
        <position position="79"/>
    </location>
    <ligand>
        <name>Na(+)</name>
        <dbReference type="ChEBI" id="CHEBI:29101"/>
        <note>structural</note>
    </ligand>
</feature>
<comment type="catalytic activity">
    <reaction evidence="8">
        <text>fluoride(in) = fluoride(out)</text>
        <dbReference type="Rhea" id="RHEA:76159"/>
        <dbReference type="ChEBI" id="CHEBI:17051"/>
    </reaction>
    <physiologicalReaction direction="left-to-right" evidence="8">
        <dbReference type="Rhea" id="RHEA:76160"/>
    </physiologicalReaction>
</comment>
<evidence type="ECO:0000313" key="11">
    <source>
        <dbReference type="EMBL" id="MCR6546011.1"/>
    </source>
</evidence>
<keyword evidence="6 10" id="KW-0407">Ion channel</keyword>
<keyword evidence="10" id="KW-0915">Sodium</keyword>
<dbReference type="PANTHER" id="PTHR28259:SF1">
    <property type="entry name" value="FLUORIDE EXPORT PROTEIN 1-RELATED"/>
    <property type="match status" value="1"/>
</dbReference>
<feature type="transmembrane region" description="Helical" evidence="10">
    <location>
        <begin position="34"/>
        <end position="56"/>
    </location>
</feature>
<dbReference type="RefSeq" id="WP_089612142.1">
    <property type="nucleotide sequence ID" value="NZ_CP022121.1"/>
</dbReference>
<keyword evidence="3 10" id="KW-0812">Transmembrane</keyword>
<dbReference type="NCBIfam" id="TIGR00494">
    <property type="entry name" value="crcB"/>
    <property type="match status" value="1"/>
</dbReference>
<evidence type="ECO:0000256" key="9">
    <source>
        <dbReference type="ARBA" id="ARBA00049940"/>
    </source>
</evidence>
<evidence type="ECO:0000256" key="7">
    <source>
        <dbReference type="ARBA" id="ARBA00035120"/>
    </source>
</evidence>
<reference evidence="11 12" key="1">
    <citation type="submission" date="2022-08" db="EMBL/GenBank/DDBJ databases">
        <title>Proteogenomics of the novel Dehalobacterium formicoaceticum strain EZ94 highlights a key role of methyltransferases during anaerobic dichloromethane degradation.</title>
        <authorList>
            <person name="Wasmund K."/>
        </authorList>
    </citation>
    <scope>NUCLEOTIDE SEQUENCE [LARGE SCALE GENOMIC DNA]</scope>
    <source>
        <strain evidence="11 12">EZ94</strain>
    </source>
</reference>
<keyword evidence="4 10" id="KW-1133">Transmembrane helix</keyword>
<proteinExistence type="inferred from homology"/>
<comment type="function">
    <text evidence="9 10">Fluoride-specific ion channel. Important for reducing fluoride concentration in the cell, thus reducing its toxicity.</text>
</comment>
<evidence type="ECO:0000313" key="12">
    <source>
        <dbReference type="Proteomes" id="UP001524944"/>
    </source>
</evidence>
<sequence length="129" mass="14008">MNNIYLLIAAGGACGAVARYVVSGWINGKYPQYFPYSTFFVNLSGCFLLGLFYTLSLERLGNSPQLKTMITVGFLGAFTTFSTFSLEGLNLLKEGKVMLCFLYVGLSVFLGILALWIGMGVAGFLNKLA</sequence>
<evidence type="ECO:0000256" key="2">
    <source>
        <dbReference type="ARBA" id="ARBA00022475"/>
    </source>
</evidence>
<name>A0ABT1Y8N8_9FIRM</name>
<keyword evidence="5 10" id="KW-0472">Membrane</keyword>
<dbReference type="Proteomes" id="UP001524944">
    <property type="component" value="Unassembled WGS sequence"/>
</dbReference>
<evidence type="ECO:0000256" key="3">
    <source>
        <dbReference type="ARBA" id="ARBA00022692"/>
    </source>
</evidence>
<evidence type="ECO:0000256" key="10">
    <source>
        <dbReference type="HAMAP-Rule" id="MF_00454"/>
    </source>
</evidence>
<protein>
    <recommendedName>
        <fullName evidence="10">Fluoride-specific ion channel FluC</fullName>
    </recommendedName>
</protein>
<evidence type="ECO:0000256" key="5">
    <source>
        <dbReference type="ARBA" id="ARBA00023136"/>
    </source>
</evidence>